<proteinExistence type="predicted"/>
<name>A0A0N8KME1_9CYAN</name>
<comment type="caution">
    <text evidence="1">The sequence shown here is derived from an EMBL/GenBank/DDBJ whole genome shotgun (WGS) entry which is preliminary data.</text>
</comment>
<dbReference type="Proteomes" id="UP000050465">
    <property type="component" value="Unassembled WGS sequence"/>
</dbReference>
<evidence type="ECO:0000313" key="1">
    <source>
        <dbReference type="EMBL" id="KPQ33482.1"/>
    </source>
</evidence>
<accession>A0A0N8KME1</accession>
<reference evidence="1 2" key="1">
    <citation type="submission" date="2015-09" db="EMBL/GenBank/DDBJ databases">
        <title>Identification and resolution of microdiversity through metagenomic sequencing of parallel consortia.</title>
        <authorList>
            <person name="Nelson W.C."/>
            <person name="Romine M.F."/>
            <person name="Lindemann S.R."/>
        </authorList>
    </citation>
    <scope>NUCLEOTIDE SEQUENCE [LARGE SCALE GENOMIC DNA]</scope>
    <source>
        <strain evidence="1">Ana</strain>
    </source>
</reference>
<sequence>MYSTAKAFMHQGVEKMMSVGREYFAMGVRVFLAGGTHILSSRKCTQANPKEEAKREAKTVQKQAIQKKTVQKKRVKKAWELIQ</sequence>
<protein>
    <submittedName>
        <fullName evidence="1">Uncharacterized protein</fullName>
    </submittedName>
</protein>
<evidence type="ECO:0000313" key="2">
    <source>
        <dbReference type="Proteomes" id="UP000050465"/>
    </source>
</evidence>
<organism evidence="1 2">
    <name type="scientific">Phormidesmis priestleyi Ana</name>
    <dbReference type="NCBI Taxonomy" id="1666911"/>
    <lineage>
        <taxon>Bacteria</taxon>
        <taxon>Bacillati</taxon>
        <taxon>Cyanobacteriota</taxon>
        <taxon>Cyanophyceae</taxon>
        <taxon>Leptolyngbyales</taxon>
        <taxon>Leptolyngbyaceae</taxon>
        <taxon>Phormidesmis</taxon>
    </lineage>
</organism>
<gene>
    <name evidence="1" type="ORF">HLUCCA11_18320</name>
</gene>
<dbReference type="EMBL" id="LJZR01000031">
    <property type="protein sequence ID" value="KPQ33482.1"/>
    <property type="molecule type" value="Genomic_DNA"/>
</dbReference>
<dbReference type="AlphaFoldDB" id="A0A0N8KME1"/>